<reference evidence="1 2" key="1">
    <citation type="submission" date="2019-02" db="EMBL/GenBank/DDBJ databases">
        <title>Ureibacillus thermophilus.</title>
        <authorList>
            <person name="Sunny J.S."/>
            <person name="Natarajan A."/>
            <person name="Saleena L.M."/>
        </authorList>
    </citation>
    <scope>NUCLEOTIDE SEQUENCE [LARGE SCALE GENOMIC DNA]</scope>
    <source>
        <strain evidence="1 2">LM102</strain>
    </source>
</reference>
<gene>
    <name evidence="1" type="ORF">DKZ56_15180</name>
</gene>
<accession>A0A4V1A3F2</accession>
<dbReference type="EMBL" id="CP036528">
    <property type="protein sequence ID" value="QBK27040.1"/>
    <property type="molecule type" value="Genomic_DNA"/>
</dbReference>
<keyword evidence="2" id="KW-1185">Reference proteome</keyword>
<dbReference type="Pfam" id="PF06338">
    <property type="entry name" value="ComK"/>
    <property type="match status" value="1"/>
</dbReference>
<organism evidence="1 2">
    <name type="scientific">Ureibacillus thermophilus</name>
    <dbReference type="NCBI Taxonomy" id="367743"/>
    <lineage>
        <taxon>Bacteria</taxon>
        <taxon>Bacillati</taxon>
        <taxon>Bacillota</taxon>
        <taxon>Bacilli</taxon>
        <taxon>Bacillales</taxon>
        <taxon>Caryophanaceae</taxon>
        <taxon>Ureibacillus</taxon>
    </lineage>
</organism>
<proteinExistence type="predicted"/>
<evidence type="ECO:0008006" key="3">
    <source>
        <dbReference type="Google" id="ProtNLM"/>
    </source>
</evidence>
<dbReference type="GO" id="GO:0030420">
    <property type="term" value="P:establishment of competence for transformation"/>
    <property type="evidence" value="ECO:0007669"/>
    <property type="project" value="InterPro"/>
</dbReference>
<dbReference type="AlphaFoldDB" id="A0A4V1A3F2"/>
<evidence type="ECO:0000313" key="2">
    <source>
        <dbReference type="Proteomes" id="UP000291151"/>
    </source>
</evidence>
<name>A0A4V1A3F2_9BACL</name>
<protein>
    <recommendedName>
        <fullName evidence="3">Competence protein</fullName>
    </recommendedName>
</protein>
<dbReference type="KEGG" id="uth:DKZ56_15180"/>
<sequence>MNERTIGGMLMNKIEINEIDVMKNFHVYAIAPFYNEVYSSQILTYDYGKFSLSKDVYHLLDDICIYFGADLNGRLKSARRTLKIRKNPPIIISEEKAMVACQLPYVGHLEPLWVMDLNFDVEPVDKNHCYVVFRNKERFFIKLSLDKVWERRRLALALLSETKYVAGKPSFISL</sequence>
<dbReference type="InterPro" id="IPR010461">
    <property type="entry name" value="ComK"/>
</dbReference>
<dbReference type="Proteomes" id="UP000291151">
    <property type="component" value="Chromosome"/>
</dbReference>
<evidence type="ECO:0000313" key="1">
    <source>
        <dbReference type="EMBL" id="QBK27040.1"/>
    </source>
</evidence>